<feature type="domain" description="SIS" evidence="4">
    <location>
        <begin position="51"/>
        <end position="214"/>
    </location>
</feature>
<dbReference type="InterPro" id="IPR005488">
    <property type="entry name" value="Etherase_MurQ"/>
</dbReference>
<feature type="active site" description="Proton donor" evidence="3">
    <location>
        <position position="79"/>
    </location>
</feature>
<dbReference type="NCBIfam" id="TIGR00274">
    <property type="entry name" value="N-acetylmuramic acid 6-phosphate etherase"/>
    <property type="match status" value="1"/>
</dbReference>
<keyword evidence="2 3" id="KW-0119">Carbohydrate metabolism</keyword>
<evidence type="ECO:0000313" key="5">
    <source>
        <dbReference type="EMBL" id="MBC3811775.1"/>
    </source>
</evidence>
<dbReference type="HAMAP" id="MF_00068">
    <property type="entry name" value="MurQ"/>
    <property type="match status" value="1"/>
</dbReference>
<dbReference type="GO" id="GO:0016829">
    <property type="term" value="F:lyase activity"/>
    <property type="evidence" value="ECO:0007669"/>
    <property type="project" value="UniProtKB-KW"/>
</dbReference>
<sequence length="295" mass="31209">MLNTETPNVLHTELDTYATAELAAALIDDQFIAVQAVRAAAPQIAAAIDAALPRIKAGGRLVYVGAGTSGRLGVLDGVELLPTFSWPNERAISLIAGGKQAMFVAVEGAEDDTEQGAIDIRELHLNQHDVVLLIAASGATPYVLGALQAARASGALTVGFANNPDAPVTRCADVGITLNTGSEIISGSTRLKAGTSQKIALNTFSSALMVKLHKVYGNLMVDVKPTNIKLLRRTVSLTMHATDKDEQTCRKVLEECDFHVKTAIVALQNNISVVTAEKLLTLYQGDVRKALEAVE</sequence>
<name>A0ABR6XFU7_9BURK</name>
<comment type="pathway">
    <text evidence="3">Amino-sugar metabolism; 1,6-anhydro-N-acetylmuramate degradation.</text>
</comment>
<protein>
    <recommendedName>
        <fullName evidence="3">N-acetylmuramic acid 6-phosphate etherase</fullName>
        <shortName evidence="3">MurNAc-6-P etherase</shortName>
        <ecNumber evidence="3">4.2.1.126</ecNumber>
    </recommendedName>
    <alternativeName>
        <fullName evidence="3">N-acetylmuramic acid 6-phosphate hydrolase</fullName>
    </alternativeName>
    <alternativeName>
        <fullName evidence="3">N-acetylmuramic acid 6-phosphate lyase</fullName>
    </alternativeName>
</protein>
<dbReference type="CDD" id="cd05007">
    <property type="entry name" value="SIS_Etherase"/>
    <property type="match status" value="1"/>
</dbReference>
<dbReference type="InterPro" id="IPR046348">
    <property type="entry name" value="SIS_dom_sf"/>
</dbReference>
<dbReference type="InterPro" id="IPR001347">
    <property type="entry name" value="SIS_dom"/>
</dbReference>
<evidence type="ECO:0000256" key="2">
    <source>
        <dbReference type="ARBA" id="ARBA00023277"/>
    </source>
</evidence>
<dbReference type="NCBIfam" id="NF003915">
    <property type="entry name" value="PRK05441.1"/>
    <property type="match status" value="1"/>
</dbReference>
<dbReference type="Proteomes" id="UP000637632">
    <property type="component" value="Unassembled WGS sequence"/>
</dbReference>
<comment type="pathway">
    <text evidence="3">Amino-sugar metabolism; N-acetylmuramate degradation.</text>
</comment>
<dbReference type="EC" id="4.2.1.126" evidence="3"/>
<comment type="similarity">
    <text evidence="3">Belongs to the GCKR-like family. MurNAc-6-P etherase subfamily.</text>
</comment>
<comment type="subunit">
    <text evidence="3">Homodimer.</text>
</comment>
<dbReference type="Gene3D" id="3.40.50.10490">
    <property type="entry name" value="Glucose-6-phosphate isomerase like protein, domain 1"/>
    <property type="match status" value="1"/>
</dbReference>
<dbReference type="RefSeq" id="WP_190479224.1">
    <property type="nucleotide sequence ID" value="NZ_JACOFT010000003.1"/>
</dbReference>
<dbReference type="EMBL" id="JACOFT010000003">
    <property type="protein sequence ID" value="MBC3811775.1"/>
    <property type="molecule type" value="Genomic_DNA"/>
</dbReference>
<dbReference type="SUPFAM" id="SSF53697">
    <property type="entry name" value="SIS domain"/>
    <property type="match status" value="1"/>
</dbReference>
<dbReference type="NCBIfam" id="NF009222">
    <property type="entry name" value="PRK12570.1"/>
    <property type="match status" value="1"/>
</dbReference>
<accession>A0ABR6XFU7</accession>
<dbReference type="InterPro" id="IPR040190">
    <property type="entry name" value="MURQ/GCKR"/>
</dbReference>
<organism evidence="5 6">
    <name type="scientific">Undibacterium aquatile</name>
    <dbReference type="NCBI Taxonomy" id="1537398"/>
    <lineage>
        <taxon>Bacteria</taxon>
        <taxon>Pseudomonadati</taxon>
        <taxon>Pseudomonadota</taxon>
        <taxon>Betaproteobacteria</taxon>
        <taxon>Burkholderiales</taxon>
        <taxon>Oxalobacteraceae</taxon>
        <taxon>Undibacterium</taxon>
    </lineage>
</organism>
<dbReference type="PANTHER" id="PTHR10088">
    <property type="entry name" value="GLUCOKINASE REGULATORY PROTEIN"/>
    <property type="match status" value="1"/>
</dbReference>
<comment type="miscellaneous">
    <text evidence="3">A lyase-type mechanism (elimination/hydration) is suggested for the cleavage of the lactyl ether bond of MurNAc 6-phosphate, with the formation of an alpha,beta-unsaturated aldehyde intermediate with (E)-stereochemistry, followed by the syn addition of water to give product.</text>
</comment>
<dbReference type="Pfam" id="PF22645">
    <property type="entry name" value="GKRP_SIS_N"/>
    <property type="match status" value="1"/>
</dbReference>
<comment type="function">
    <text evidence="3">Specifically catalyzes the cleavage of the D-lactyl ether substituent of MurNAc 6-phosphate, producing GlcNAc 6-phosphate and D-lactate. Together with AnmK, is also required for the utilization of anhydro-N-acetylmuramic acid (anhMurNAc) either imported from the medium or derived from its own cell wall murein, and thus plays a role in cell wall recycling.</text>
</comment>
<keyword evidence="1 3" id="KW-0456">Lyase</keyword>
<comment type="pathway">
    <text evidence="3">Cell wall biogenesis; peptidoglycan recycling.</text>
</comment>
<dbReference type="PANTHER" id="PTHR10088:SF4">
    <property type="entry name" value="GLUCOKINASE REGULATORY PROTEIN"/>
    <property type="match status" value="1"/>
</dbReference>
<dbReference type="Gene3D" id="1.10.8.1080">
    <property type="match status" value="1"/>
</dbReference>
<gene>
    <name evidence="3 5" type="primary">murQ</name>
    <name evidence="5" type="ORF">H8K26_10010</name>
</gene>
<evidence type="ECO:0000259" key="4">
    <source>
        <dbReference type="PROSITE" id="PS51464"/>
    </source>
</evidence>
<evidence type="ECO:0000313" key="6">
    <source>
        <dbReference type="Proteomes" id="UP000637632"/>
    </source>
</evidence>
<comment type="catalytic activity">
    <reaction evidence="3">
        <text>N-acetyl-D-muramate 6-phosphate + H2O = N-acetyl-D-glucosamine 6-phosphate + (R)-lactate</text>
        <dbReference type="Rhea" id="RHEA:26410"/>
        <dbReference type="ChEBI" id="CHEBI:15377"/>
        <dbReference type="ChEBI" id="CHEBI:16004"/>
        <dbReference type="ChEBI" id="CHEBI:57513"/>
        <dbReference type="ChEBI" id="CHEBI:58722"/>
        <dbReference type="EC" id="4.2.1.126"/>
    </reaction>
</comment>
<evidence type="ECO:0000256" key="3">
    <source>
        <dbReference type="HAMAP-Rule" id="MF_00068"/>
    </source>
</evidence>
<reference evidence="5 6" key="1">
    <citation type="submission" date="2020-08" db="EMBL/GenBank/DDBJ databases">
        <title>Novel species isolated from subtropical streams in China.</title>
        <authorList>
            <person name="Lu H."/>
        </authorList>
    </citation>
    <scope>NUCLEOTIDE SEQUENCE [LARGE SCALE GENOMIC DNA]</scope>
    <source>
        <strain evidence="5 6">CCTCC AB 2015119</strain>
    </source>
</reference>
<comment type="caution">
    <text evidence="5">The sequence shown here is derived from an EMBL/GenBank/DDBJ whole genome shotgun (WGS) entry which is preliminary data.</text>
</comment>
<keyword evidence="6" id="KW-1185">Reference proteome</keyword>
<dbReference type="PROSITE" id="PS51464">
    <property type="entry name" value="SIS"/>
    <property type="match status" value="1"/>
</dbReference>
<evidence type="ECO:0000256" key="1">
    <source>
        <dbReference type="ARBA" id="ARBA00023239"/>
    </source>
</evidence>
<feature type="active site" evidence="3">
    <location>
        <position position="110"/>
    </location>
</feature>
<proteinExistence type="inferred from homology"/>